<dbReference type="EMBL" id="KQ235419">
    <property type="protein sequence ID" value="KMZ99305.1"/>
    <property type="molecule type" value="Genomic_DNA"/>
</dbReference>
<dbReference type="OrthoDB" id="10619735at2759"/>
<accession>A0A0J9TTN8</accession>
<protein>
    <submittedName>
        <fullName evidence="2">Uncharacterized protein</fullName>
    </submittedName>
</protein>
<dbReference type="Proteomes" id="UP000053239">
    <property type="component" value="Unassembled WGS sequence"/>
</dbReference>
<dbReference type="AlphaFoldDB" id="A0A0J9TTN8"/>
<feature type="compositionally biased region" description="Basic and acidic residues" evidence="1">
    <location>
        <begin position="239"/>
        <end position="248"/>
    </location>
</feature>
<name>A0A0J9TTN8_PLAVI</name>
<gene>
    <name evidence="2" type="ORF">PVNG_02188</name>
</gene>
<evidence type="ECO:0000256" key="1">
    <source>
        <dbReference type="SAM" id="MobiDB-lite"/>
    </source>
</evidence>
<evidence type="ECO:0000313" key="3">
    <source>
        <dbReference type="Proteomes" id="UP000053239"/>
    </source>
</evidence>
<feature type="region of interest" description="Disordered" evidence="1">
    <location>
        <begin position="239"/>
        <end position="262"/>
    </location>
</feature>
<organism evidence="2 3">
    <name type="scientific">Plasmodium vivax North Korean</name>
    <dbReference type="NCBI Taxonomy" id="1035514"/>
    <lineage>
        <taxon>Eukaryota</taxon>
        <taxon>Sar</taxon>
        <taxon>Alveolata</taxon>
        <taxon>Apicomplexa</taxon>
        <taxon>Aconoidasida</taxon>
        <taxon>Haemosporida</taxon>
        <taxon>Plasmodiidae</taxon>
        <taxon>Plasmodium</taxon>
        <taxon>Plasmodium (Plasmodium)</taxon>
    </lineage>
</organism>
<sequence>MCFIFYYQYPFLDKIWNLYEKFNESLEEDSYYDPIINLCDVEKDYINKNKEEYKHICRKLIRNLWSLYENKYHVPKNLDACRILNEWLHYLKKPYTIPDTNIDNLFDKAILLTPVSHQGRKCDYYSYNEKNKIPDNSIKLNYLVDNVNIISEILMNNIDPKFCYAQRFAKECKNIYKQMYTNFCSNYKNKQAENQSTCSELSTFEYTYTNYLFKLGDIKNHIPSLTTDHSEQLVGCESDKVNQERPEHPVPPQNQDNHVSSSKPITAPTVLGTMAGIPPFLALIYKVNIF</sequence>
<evidence type="ECO:0000313" key="2">
    <source>
        <dbReference type="EMBL" id="KMZ99305.1"/>
    </source>
</evidence>
<proteinExistence type="predicted"/>
<reference evidence="2 3" key="1">
    <citation type="submission" date="2011-09" db="EMBL/GenBank/DDBJ databases">
        <title>The Genome Sequence of Plasmodium vivax North Korean.</title>
        <authorList>
            <consortium name="The Broad Institute Genome Sequencing Platform"/>
            <consortium name="The Broad Institute Genome Sequencing Center for Infectious Disease"/>
            <person name="Neafsey D."/>
            <person name="Carlton J."/>
            <person name="Barnwell J."/>
            <person name="Collins W."/>
            <person name="Escalante A."/>
            <person name="Mullikin J."/>
            <person name="Saul A."/>
            <person name="Guigo R."/>
            <person name="Camara F."/>
            <person name="Young S.K."/>
            <person name="Zeng Q."/>
            <person name="Gargeya S."/>
            <person name="Fitzgerald M."/>
            <person name="Haas B."/>
            <person name="Abouelleil A."/>
            <person name="Alvarado L."/>
            <person name="Arachchi H.M."/>
            <person name="Berlin A."/>
            <person name="Brown A."/>
            <person name="Chapman S.B."/>
            <person name="Chen Z."/>
            <person name="Dunbar C."/>
            <person name="Freedman E."/>
            <person name="Gearin G."/>
            <person name="Gellesch M."/>
            <person name="Goldberg J."/>
            <person name="Griggs A."/>
            <person name="Gujja S."/>
            <person name="Heiman D."/>
            <person name="Howarth C."/>
            <person name="Larson L."/>
            <person name="Lui A."/>
            <person name="MacDonald P.J.P."/>
            <person name="Montmayeur A."/>
            <person name="Murphy C."/>
            <person name="Neiman D."/>
            <person name="Pearson M."/>
            <person name="Priest M."/>
            <person name="Roberts A."/>
            <person name="Saif S."/>
            <person name="Shea T."/>
            <person name="Shenoy N."/>
            <person name="Sisk P."/>
            <person name="Stolte C."/>
            <person name="Sykes S."/>
            <person name="Wortman J."/>
            <person name="Nusbaum C."/>
            <person name="Birren B."/>
        </authorList>
    </citation>
    <scope>NUCLEOTIDE SEQUENCE [LARGE SCALE GENOMIC DNA]</scope>
    <source>
        <strain evidence="2 3">North Korean</strain>
    </source>
</reference>
<feature type="compositionally biased region" description="Polar residues" evidence="1">
    <location>
        <begin position="253"/>
        <end position="262"/>
    </location>
</feature>